<dbReference type="NCBIfam" id="TIGR00176">
    <property type="entry name" value="mobB"/>
    <property type="match status" value="1"/>
</dbReference>
<dbReference type="Pfam" id="PF03205">
    <property type="entry name" value="MobB"/>
    <property type="match status" value="1"/>
</dbReference>
<dbReference type="CDD" id="cd03116">
    <property type="entry name" value="MobB"/>
    <property type="match status" value="1"/>
</dbReference>
<dbReference type="InterPro" id="IPR004435">
    <property type="entry name" value="MobB_dom"/>
</dbReference>
<dbReference type="AlphaFoldDB" id="A0A0U1KZY6"/>
<dbReference type="GO" id="GO:0006777">
    <property type="term" value="P:Mo-molybdopterin cofactor biosynthetic process"/>
    <property type="evidence" value="ECO:0007669"/>
    <property type="project" value="InterPro"/>
</dbReference>
<evidence type="ECO:0000313" key="2">
    <source>
        <dbReference type="EMBL" id="CQR72483.1"/>
    </source>
</evidence>
<gene>
    <name evidence="2" type="ORF">SpAn4DRAFT_2943</name>
</gene>
<evidence type="ECO:0000313" key="3">
    <source>
        <dbReference type="Proteomes" id="UP000049855"/>
    </source>
</evidence>
<accession>A0A0U1KZY6</accession>
<dbReference type="PANTHER" id="PTHR40072:SF1">
    <property type="entry name" value="MOLYBDOPTERIN-GUANINE DINUCLEOTIDE BIOSYNTHESIS ADAPTER PROTEIN"/>
    <property type="match status" value="1"/>
</dbReference>
<dbReference type="Gene3D" id="3.40.50.300">
    <property type="entry name" value="P-loop containing nucleotide triphosphate hydrolases"/>
    <property type="match status" value="1"/>
</dbReference>
<dbReference type="InterPro" id="IPR052539">
    <property type="entry name" value="MGD_biosynthesis_adapter"/>
</dbReference>
<dbReference type="SUPFAM" id="SSF52540">
    <property type="entry name" value="P-loop containing nucleoside triphosphate hydrolases"/>
    <property type="match status" value="1"/>
</dbReference>
<feature type="domain" description="Molybdopterin-guanine dinucleotide biosynthesis protein B (MobB)" evidence="1">
    <location>
        <begin position="4"/>
        <end position="133"/>
    </location>
</feature>
<proteinExistence type="predicted"/>
<dbReference type="PANTHER" id="PTHR40072">
    <property type="entry name" value="MOLYBDOPTERIN-GUANINE DINUCLEOTIDE BIOSYNTHESIS ADAPTER PROTEIN-RELATED"/>
    <property type="match status" value="1"/>
</dbReference>
<name>A0A0U1KZY6_9FIRM</name>
<protein>
    <submittedName>
        <fullName evidence="2">Molybdopterin-guanine dinucleotide biosynthesis protein MobB</fullName>
    </submittedName>
</protein>
<organism evidence="2 3">
    <name type="scientific">Sporomusa ovata</name>
    <dbReference type="NCBI Taxonomy" id="2378"/>
    <lineage>
        <taxon>Bacteria</taxon>
        <taxon>Bacillati</taxon>
        <taxon>Bacillota</taxon>
        <taxon>Negativicutes</taxon>
        <taxon>Selenomonadales</taxon>
        <taxon>Sporomusaceae</taxon>
        <taxon>Sporomusa</taxon>
    </lineage>
</organism>
<dbReference type="InterPro" id="IPR027417">
    <property type="entry name" value="P-loop_NTPase"/>
</dbReference>
<keyword evidence="3" id="KW-1185">Reference proteome</keyword>
<dbReference type="GO" id="GO:0005525">
    <property type="term" value="F:GTP binding"/>
    <property type="evidence" value="ECO:0007669"/>
    <property type="project" value="InterPro"/>
</dbReference>
<evidence type="ECO:0000259" key="1">
    <source>
        <dbReference type="Pfam" id="PF03205"/>
    </source>
</evidence>
<dbReference type="EMBL" id="CTRP01000010">
    <property type="protein sequence ID" value="CQR72483.1"/>
    <property type="molecule type" value="Genomic_DNA"/>
</dbReference>
<reference evidence="3" key="1">
    <citation type="submission" date="2015-03" db="EMBL/GenBank/DDBJ databases">
        <authorList>
            <person name="Nijsse Bart"/>
        </authorList>
    </citation>
    <scope>NUCLEOTIDE SEQUENCE [LARGE SCALE GENOMIC DNA]</scope>
</reference>
<sequence length="164" mass="18526">MIPVISIVGRSDCGKTTYLEKLIREIKLRGYKIATIKHDVHGFDIDKPGKDTWRHAQAGADIVCISSPEKMAMIKKVNKELLLEEVAAHINGVDIIFTEGYKRESKLRIEVFRKEACESPLCSKEELLAIASDTIIYDDIPHFSVNDPAPMADFLEKSLLQKNR</sequence>
<dbReference type="RefSeq" id="WP_021167197.1">
    <property type="nucleotide sequence ID" value="NZ_CTRP01000010.1"/>
</dbReference>
<dbReference type="Proteomes" id="UP000049855">
    <property type="component" value="Unassembled WGS sequence"/>
</dbReference>